<gene>
    <name evidence="1" type="ORF">CWATWH8502_4964</name>
</gene>
<dbReference type="EMBL" id="CAQK01000259">
    <property type="protein sequence ID" value="CCQ50201.1"/>
    <property type="molecule type" value="Genomic_DNA"/>
</dbReference>
<sequence length="201" mass="22544">MTMLLAIWPRWFWDRIGWVVQGYLQSWTIQSGCVNSYLGDIPTYFATLHTGLPLSTGSASTKQVLFWSYVPSAGFTHKSGTNCRTVFTVPRQTPCVPRSINCSSTNHCLDLRYCCRLFDSSVISFPDLTMFLRRKYCYFALMLGCLSIQSSGVSQPMGTISQKCWLGYHPSIFVPQARPALAEETSASFLGEIGDFSPRIC</sequence>
<reference evidence="1 2" key="1">
    <citation type="submission" date="2013-01" db="EMBL/GenBank/DDBJ databases">
        <authorList>
            <person name="Bench S."/>
        </authorList>
    </citation>
    <scope>NUCLEOTIDE SEQUENCE [LARGE SCALE GENOMIC DNA]</scope>
    <source>
        <strain evidence="1 2">WH 8502</strain>
    </source>
</reference>
<organism evidence="1 2">
    <name type="scientific">Crocosphaera watsonii WH 8502</name>
    <dbReference type="NCBI Taxonomy" id="423474"/>
    <lineage>
        <taxon>Bacteria</taxon>
        <taxon>Bacillati</taxon>
        <taxon>Cyanobacteriota</taxon>
        <taxon>Cyanophyceae</taxon>
        <taxon>Oscillatoriophycideae</taxon>
        <taxon>Chroococcales</taxon>
        <taxon>Aphanothecaceae</taxon>
        <taxon>Crocosphaera</taxon>
    </lineage>
</organism>
<accession>T2I9L4</accession>
<proteinExistence type="predicted"/>
<dbReference type="Proteomes" id="UP000018348">
    <property type="component" value="Unassembled WGS sequence"/>
</dbReference>
<evidence type="ECO:0000313" key="1">
    <source>
        <dbReference type="EMBL" id="CCQ50201.1"/>
    </source>
</evidence>
<reference evidence="1 2" key="2">
    <citation type="submission" date="2013-09" db="EMBL/GenBank/DDBJ databases">
        <title>Whole genome comparison of six Crocosphaera watsonii strains with differing phenotypes.</title>
        <authorList>
            <person name="Bench S.R."/>
            <person name="Heller P."/>
            <person name="Frank I."/>
            <person name="Arciniega M."/>
            <person name="Shilova I.N."/>
            <person name="Zehr J.P."/>
        </authorList>
    </citation>
    <scope>NUCLEOTIDE SEQUENCE [LARGE SCALE GENOMIC DNA]</scope>
    <source>
        <strain evidence="1 2">WH 8502</strain>
    </source>
</reference>
<name>T2I9L4_CROWT</name>
<evidence type="ECO:0000313" key="2">
    <source>
        <dbReference type="Proteomes" id="UP000018348"/>
    </source>
</evidence>
<comment type="caution">
    <text evidence="1">The sequence shown here is derived from an EMBL/GenBank/DDBJ whole genome shotgun (WGS) entry which is preliminary data.</text>
</comment>
<dbReference type="AlphaFoldDB" id="T2I9L4"/>
<protein>
    <submittedName>
        <fullName evidence="1">Uncharacterized protein</fullName>
    </submittedName>
</protein>